<organism evidence="1 2">
    <name type="scientific">Trichuris muris</name>
    <name type="common">Mouse whipworm</name>
    <dbReference type="NCBI Taxonomy" id="70415"/>
    <lineage>
        <taxon>Eukaryota</taxon>
        <taxon>Metazoa</taxon>
        <taxon>Ecdysozoa</taxon>
        <taxon>Nematoda</taxon>
        <taxon>Enoplea</taxon>
        <taxon>Dorylaimia</taxon>
        <taxon>Trichinellida</taxon>
        <taxon>Trichuridae</taxon>
        <taxon>Trichuris</taxon>
    </lineage>
</organism>
<proteinExistence type="predicted"/>
<evidence type="ECO:0000313" key="1">
    <source>
        <dbReference type="Proteomes" id="UP000046395"/>
    </source>
</evidence>
<dbReference type="Proteomes" id="UP000046395">
    <property type="component" value="Unassembled WGS sequence"/>
</dbReference>
<reference evidence="2" key="1">
    <citation type="submission" date="2019-12" db="UniProtKB">
        <authorList>
            <consortium name="WormBaseParasite"/>
        </authorList>
    </citation>
    <scope>IDENTIFICATION</scope>
</reference>
<keyword evidence="1" id="KW-1185">Reference proteome</keyword>
<evidence type="ECO:0000313" key="2">
    <source>
        <dbReference type="WBParaSite" id="TMUE_2000006424.1"/>
    </source>
</evidence>
<dbReference type="WBParaSite" id="TMUE_2000006424.1">
    <property type="protein sequence ID" value="TMUE_2000006424.1"/>
    <property type="gene ID" value="WBGene00299595"/>
</dbReference>
<name>A0A5S6QGV1_TRIMR</name>
<accession>A0A5S6QGV1</accession>
<sequence>MAAVQFMQGRGQIHDRRICPRCGTCVVLRYTEERDDVLWRCCLKQCRKGVVEIRNLIPRSSTAYENHYGEIRPWSATSGKPQFSSIC</sequence>
<dbReference type="AlphaFoldDB" id="A0A5S6QGV1"/>
<protein>
    <submittedName>
        <fullName evidence="2">PiggyBac transposable element-derived protein 4 C-terminal zinc-ribbon domain-containing protein</fullName>
    </submittedName>
</protein>